<gene>
    <name evidence="10" type="ORF">ACFVKH_16575</name>
</gene>
<keyword evidence="7 8" id="KW-0472">Membrane</keyword>
<comment type="similarity">
    <text evidence="2 8">Belongs to the nucleobase:cation symporter-2 (NCS2) (TC 2.A.40) family. Azg-like subfamily.</text>
</comment>
<dbReference type="PANTHER" id="PTHR43337">
    <property type="entry name" value="XANTHINE/URACIL PERMEASE C887.17-RELATED"/>
    <property type="match status" value="1"/>
</dbReference>
<dbReference type="Proteomes" id="UP001600165">
    <property type="component" value="Unassembled WGS sequence"/>
</dbReference>
<evidence type="ECO:0000256" key="3">
    <source>
        <dbReference type="ARBA" id="ARBA00022448"/>
    </source>
</evidence>
<dbReference type="EMBL" id="JBHZOL010000095">
    <property type="protein sequence ID" value="MFE4107902.1"/>
    <property type="molecule type" value="Genomic_DNA"/>
</dbReference>
<proteinExistence type="inferred from homology"/>
<dbReference type="InterPro" id="IPR006043">
    <property type="entry name" value="NCS2"/>
</dbReference>
<organism evidence="10 11">
    <name type="scientific">Almyronema epifaneia S1</name>
    <dbReference type="NCBI Taxonomy" id="2991925"/>
    <lineage>
        <taxon>Bacteria</taxon>
        <taxon>Bacillati</taxon>
        <taxon>Cyanobacteriota</taxon>
        <taxon>Cyanophyceae</taxon>
        <taxon>Nodosilineales</taxon>
        <taxon>Nodosilineaceae</taxon>
        <taxon>Almyronema</taxon>
        <taxon>Almyronema epifaneia</taxon>
    </lineage>
</organism>
<keyword evidence="5 8" id="KW-0812">Transmembrane</keyword>
<dbReference type="InterPro" id="IPR026033">
    <property type="entry name" value="Azg-like_bact_archaea"/>
</dbReference>
<feature type="transmembrane region" description="Helical" evidence="9">
    <location>
        <begin position="316"/>
        <end position="339"/>
    </location>
</feature>
<feature type="transmembrane region" description="Helical" evidence="9">
    <location>
        <begin position="197"/>
        <end position="216"/>
    </location>
</feature>
<dbReference type="PANTHER" id="PTHR43337:SF1">
    <property type="entry name" value="XANTHINE_URACIL PERMEASE C887.17-RELATED"/>
    <property type="match status" value="1"/>
</dbReference>
<protein>
    <submittedName>
        <fullName evidence="10">NCS2 family permease</fullName>
    </submittedName>
</protein>
<feature type="transmembrane region" description="Helical" evidence="9">
    <location>
        <begin position="223"/>
        <end position="243"/>
    </location>
</feature>
<keyword evidence="6 8" id="KW-1133">Transmembrane helix</keyword>
<keyword evidence="11" id="KW-1185">Reference proteome</keyword>
<dbReference type="InterPro" id="IPR045018">
    <property type="entry name" value="Azg-like"/>
</dbReference>
<dbReference type="PIRSF" id="PIRSF005353">
    <property type="entry name" value="PbuG"/>
    <property type="match status" value="1"/>
</dbReference>
<keyword evidence="4 8" id="KW-1003">Cell membrane</keyword>
<feature type="transmembrane region" description="Helical" evidence="9">
    <location>
        <begin position="410"/>
        <end position="436"/>
    </location>
</feature>
<evidence type="ECO:0000256" key="8">
    <source>
        <dbReference type="PIRNR" id="PIRNR005353"/>
    </source>
</evidence>
<evidence type="ECO:0000313" key="11">
    <source>
        <dbReference type="Proteomes" id="UP001600165"/>
    </source>
</evidence>
<feature type="transmembrane region" description="Helical" evidence="9">
    <location>
        <begin position="378"/>
        <end position="398"/>
    </location>
</feature>
<reference evidence="10 11" key="1">
    <citation type="submission" date="2024-10" db="EMBL/GenBank/DDBJ databases">
        <authorList>
            <person name="Ratan Roy A."/>
            <person name="Morales Sandoval P.H."/>
            <person name="De Los Santos Villalobos S."/>
            <person name="Chakraborty S."/>
            <person name="Mukherjee J."/>
        </authorList>
    </citation>
    <scope>NUCLEOTIDE SEQUENCE [LARGE SCALE GENOMIC DNA]</scope>
    <source>
        <strain evidence="10 11">S1</strain>
    </source>
</reference>
<evidence type="ECO:0000256" key="1">
    <source>
        <dbReference type="ARBA" id="ARBA00004651"/>
    </source>
</evidence>
<evidence type="ECO:0000256" key="7">
    <source>
        <dbReference type="ARBA" id="ARBA00023136"/>
    </source>
</evidence>
<feature type="transmembrane region" description="Helical" evidence="9">
    <location>
        <begin position="351"/>
        <end position="371"/>
    </location>
</feature>
<feature type="transmembrane region" description="Helical" evidence="9">
    <location>
        <begin position="448"/>
        <end position="468"/>
    </location>
</feature>
<comment type="caution">
    <text evidence="10">The sequence shown here is derived from an EMBL/GenBank/DDBJ whole genome shotgun (WGS) entry which is preliminary data.</text>
</comment>
<evidence type="ECO:0000256" key="2">
    <source>
        <dbReference type="ARBA" id="ARBA00005697"/>
    </source>
</evidence>
<dbReference type="RefSeq" id="WP_377967069.1">
    <property type="nucleotide sequence ID" value="NZ_JBHZOL010000095.1"/>
</dbReference>
<evidence type="ECO:0000313" key="10">
    <source>
        <dbReference type="EMBL" id="MFE4107902.1"/>
    </source>
</evidence>
<evidence type="ECO:0000256" key="5">
    <source>
        <dbReference type="ARBA" id="ARBA00022692"/>
    </source>
</evidence>
<feature type="transmembrane region" description="Helical" evidence="9">
    <location>
        <begin position="38"/>
        <end position="64"/>
    </location>
</feature>
<feature type="transmembrane region" description="Helical" evidence="9">
    <location>
        <begin position="99"/>
        <end position="117"/>
    </location>
</feature>
<accession>A0ABW6IJR7</accession>
<keyword evidence="3 8" id="KW-0813">Transport</keyword>
<evidence type="ECO:0000256" key="9">
    <source>
        <dbReference type="SAM" id="Phobius"/>
    </source>
</evidence>
<evidence type="ECO:0000256" key="6">
    <source>
        <dbReference type="ARBA" id="ARBA00022989"/>
    </source>
</evidence>
<dbReference type="Pfam" id="PF00860">
    <property type="entry name" value="Xan_ur_permease"/>
    <property type="match status" value="1"/>
</dbReference>
<feature type="transmembrane region" description="Helical" evidence="9">
    <location>
        <begin position="123"/>
        <end position="143"/>
    </location>
</feature>
<name>A0ABW6IJR7_9CYAN</name>
<comment type="subcellular location">
    <subcellularLocation>
        <location evidence="1 8">Cell membrane</location>
        <topology evidence="1 8">Multi-pass membrane protein</topology>
    </subcellularLocation>
</comment>
<feature type="transmembrane region" description="Helical" evidence="9">
    <location>
        <begin position="70"/>
        <end position="92"/>
    </location>
</feature>
<sequence length="469" mass="48425">MTQNSTPPETLPPQQKPGAIAQFFNFEALQTNFRTETVAGITTFITMAYILVVNPGILSSAIFLSESGDLFPQLVVATALSGAIATLIMGLLANYPIALAPGMGLNAFFAFSVVLGLGIDWRVALAAVLVEGIIFIILTLSNLRSAIITAIPECLKRATAVGIGFFIAYIALAGDPATGGAGIIVANEATKTALGNLAQPETLMALVGLIITSAFVARRIKGALLWGILATALLGWIVGVTPWPSGIVDIPVWPGDLIGQAVGGLSQIGTNWGNFIAILFVFLFVDLFDTIGTLSGVGIQAGFINEQGELPRANQALLADAVGTTAGALLGTSTVTSYIESAAGVSEGGRSGFTAVVVAGLFVLSIFFIPLLTAIPAYATAAALVVVGVLMAGNVTGINWSDPAESIPCFLTILLMPLTFSIAEGLAVGFIAYPLVKAFQGKTHEVGVAVWILAAVFVLRFVLMGLGIA</sequence>
<feature type="transmembrane region" description="Helical" evidence="9">
    <location>
        <begin position="275"/>
        <end position="304"/>
    </location>
</feature>
<evidence type="ECO:0000256" key="4">
    <source>
        <dbReference type="ARBA" id="ARBA00022475"/>
    </source>
</evidence>